<dbReference type="Gene3D" id="3.30.428.10">
    <property type="entry name" value="HIT-like"/>
    <property type="match status" value="1"/>
</dbReference>
<sequence length="202" mass="21962">MFVSLQRSALPAWTASSLAIGKLASRCARKQYLFTCRRPVRCGTPEPSSRRSLRMASSDPAQDCIFCKIISGELPCYKVFSDENCTAFLDLFPATSGHTLLVPRSHHEVLETMPPEEVSAVFARVPLLGKAIKAAVGAPSYNLLVNNGREAGQVVPHVHIHIIPRKPGDGLIRHPGGGPRLEPDKAEPLLRVLKEKLGRAGP</sequence>
<dbReference type="KEGG" id="cme:CYME_CMH190C"/>
<dbReference type="SUPFAM" id="SSF54197">
    <property type="entry name" value="HIT-like"/>
    <property type="match status" value="1"/>
</dbReference>
<evidence type="ECO:0000256" key="1">
    <source>
        <dbReference type="PIRSR" id="PIRSR601310-1"/>
    </source>
</evidence>
<dbReference type="eggNOG" id="KOG3275">
    <property type="taxonomic scope" value="Eukaryota"/>
</dbReference>
<reference evidence="5 6" key="2">
    <citation type="journal article" date="2007" name="BMC Biol.">
        <title>A 100%-complete sequence reveals unusually simple genomic features in the hot-spring red alga Cyanidioschyzon merolae.</title>
        <authorList>
            <person name="Nozaki H."/>
            <person name="Takano H."/>
            <person name="Misumi O."/>
            <person name="Terasawa K."/>
            <person name="Matsuzaki M."/>
            <person name="Maruyama S."/>
            <person name="Nishida K."/>
            <person name="Yagisawa F."/>
            <person name="Yoshida Y."/>
            <person name="Fujiwara T."/>
            <person name="Takio S."/>
            <person name="Tamura K."/>
            <person name="Chung S.J."/>
            <person name="Nakamura S."/>
            <person name="Kuroiwa H."/>
            <person name="Tanaka K."/>
            <person name="Sato N."/>
            <person name="Kuroiwa T."/>
        </authorList>
    </citation>
    <scope>NUCLEOTIDE SEQUENCE [LARGE SCALE GENOMIC DNA]</scope>
    <source>
        <strain evidence="5 6">10D</strain>
    </source>
</reference>
<evidence type="ECO:0000313" key="6">
    <source>
        <dbReference type="Proteomes" id="UP000007014"/>
    </source>
</evidence>
<accession>M1V509</accession>
<dbReference type="GO" id="GO:0006790">
    <property type="term" value="P:sulfur compound metabolic process"/>
    <property type="evidence" value="ECO:0007669"/>
    <property type="project" value="TreeGrafter"/>
</dbReference>
<dbReference type="InterPro" id="IPR019808">
    <property type="entry name" value="Histidine_triad_CS"/>
</dbReference>
<evidence type="ECO:0000256" key="2">
    <source>
        <dbReference type="PIRSR" id="PIRSR601310-3"/>
    </source>
</evidence>
<dbReference type="STRING" id="280699.M1V509"/>
<dbReference type="Gramene" id="CMH190CT">
    <property type="protein sequence ID" value="CMH190CT"/>
    <property type="gene ID" value="CMH190C"/>
</dbReference>
<protein>
    <submittedName>
        <fullName evidence="5">Similar to histidine triad protein</fullName>
    </submittedName>
</protein>
<feature type="short sequence motif" description="Histidine triad motif" evidence="2 3">
    <location>
        <begin position="157"/>
        <end position="161"/>
    </location>
</feature>
<evidence type="ECO:0000256" key="3">
    <source>
        <dbReference type="PROSITE-ProRule" id="PRU00464"/>
    </source>
</evidence>
<proteinExistence type="predicted"/>
<dbReference type="InterPro" id="IPR036265">
    <property type="entry name" value="HIT-like_sf"/>
</dbReference>
<dbReference type="PROSITE" id="PS51084">
    <property type="entry name" value="HIT_2"/>
    <property type="match status" value="1"/>
</dbReference>
<feature type="active site" description="Tele-AMP-histidine intermediate" evidence="1">
    <location>
        <position position="159"/>
    </location>
</feature>
<dbReference type="PANTHER" id="PTHR47670">
    <property type="entry name" value="ADENYLYLSULFATASE HINT3"/>
    <property type="match status" value="1"/>
</dbReference>
<gene>
    <name evidence="5" type="ORF">CYME_CMH190C</name>
</gene>
<dbReference type="CDD" id="cd01277">
    <property type="entry name" value="HINT_subgroup"/>
    <property type="match status" value="1"/>
</dbReference>
<dbReference type="Pfam" id="PF01230">
    <property type="entry name" value="HIT"/>
    <property type="match status" value="1"/>
</dbReference>
<dbReference type="PROSITE" id="PS00892">
    <property type="entry name" value="HIT_1"/>
    <property type="match status" value="1"/>
</dbReference>
<dbReference type="InterPro" id="IPR039384">
    <property type="entry name" value="HINT"/>
</dbReference>
<evidence type="ECO:0000313" key="5">
    <source>
        <dbReference type="EMBL" id="BAM79850.1"/>
    </source>
</evidence>
<organism evidence="5 6">
    <name type="scientific">Cyanidioschyzon merolae (strain NIES-3377 / 10D)</name>
    <name type="common">Unicellular red alga</name>
    <dbReference type="NCBI Taxonomy" id="280699"/>
    <lineage>
        <taxon>Eukaryota</taxon>
        <taxon>Rhodophyta</taxon>
        <taxon>Bangiophyceae</taxon>
        <taxon>Cyanidiales</taxon>
        <taxon>Cyanidiaceae</taxon>
        <taxon>Cyanidioschyzon</taxon>
    </lineage>
</organism>
<name>M1V509_CYAM1</name>
<dbReference type="Proteomes" id="UP000007014">
    <property type="component" value="Chromosome 8"/>
</dbReference>
<dbReference type="HOGENOM" id="CLU_1356402_0_0_1"/>
<dbReference type="GO" id="GO:0009150">
    <property type="term" value="P:purine ribonucleotide metabolic process"/>
    <property type="evidence" value="ECO:0007669"/>
    <property type="project" value="TreeGrafter"/>
</dbReference>
<keyword evidence="6" id="KW-1185">Reference proteome</keyword>
<dbReference type="EMBL" id="AP006490">
    <property type="protein sequence ID" value="BAM79850.1"/>
    <property type="molecule type" value="Genomic_DNA"/>
</dbReference>
<dbReference type="OrthoDB" id="672793at2759"/>
<dbReference type="GO" id="GO:0047627">
    <property type="term" value="F:adenylylsulfatase activity"/>
    <property type="evidence" value="ECO:0007669"/>
    <property type="project" value="TreeGrafter"/>
</dbReference>
<feature type="domain" description="HIT" evidence="4">
    <location>
        <begin position="65"/>
        <end position="172"/>
    </location>
</feature>
<dbReference type="AlphaFoldDB" id="M1V509"/>
<reference evidence="5 6" key="1">
    <citation type="journal article" date="2004" name="Nature">
        <title>Genome sequence of the ultrasmall unicellular red alga Cyanidioschyzon merolae 10D.</title>
        <authorList>
            <person name="Matsuzaki M."/>
            <person name="Misumi O."/>
            <person name="Shin-i T."/>
            <person name="Maruyama S."/>
            <person name="Takahara M."/>
            <person name="Miyagishima S."/>
            <person name="Mori T."/>
            <person name="Nishida K."/>
            <person name="Yagisawa F."/>
            <person name="Nishida K."/>
            <person name="Yoshida Y."/>
            <person name="Nishimura Y."/>
            <person name="Nakao S."/>
            <person name="Kobayashi T."/>
            <person name="Momoyama Y."/>
            <person name="Higashiyama T."/>
            <person name="Minoda A."/>
            <person name="Sano M."/>
            <person name="Nomoto H."/>
            <person name="Oishi K."/>
            <person name="Hayashi H."/>
            <person name="Ohta F."/>
            <person name="Nishizaka S."/>
            <person name="Haga S."/>
            <person name="Miura S."/>
            <person name="Morishita T."/>
            <person name="Kabeya Y."/>
            <person name="Terasawa K."/>
            <person name="Suzuki Y."/>
            <person name="Ishii Y."/>
            <person name="Asakawa S."/>
            <person name="Takano H."/>
            <person name="Ohta N."/>
            <person name="Kuroiwa H."/>
            <person name="Tanaka K."/>
            <person name="Shimizu N."/>
            <person name="Sugano S."/>
            <person name="Sato N."/>
            <person name="Nozaki H."/>
            <person name="Ogasawara N."/>
            <person name="Kohara Y."/>
            <person name="Kuroiwa T."/>
        </authorList>
    </citation>
    <scope>NUCLEOTIDE SEQUENCE [LARGE SCALE GENOMIC DNA]</scope>
    <source>
        <strain evidence="5 6">10D</strain>
    </source>
</reference>
<dbReference type="PANTHER" id="PTHR47670:SF1">
    <property type="entry name" value="ADENYLYLSULFATASE HINT3"/>
    <property type="match status" value="1"/>
</dbReference>
<dbReference type="GeneID" id="16993515"/>
<dbReference type="OMA" id="MSGFPMD"/>
<dbReference type="InterPro" id="IPR001310">
    <property type="entry name" value="Histidine_triad_HIT"/>
</dbReference>
<dbReference type="PRINTS" id="PR00332">
    <property type="entry name" value="HISTRIAD"/>
</dbReference>
<dbReference type="InterPro" id="IPR011146">
    <property type="entry name" value="HIT-like"/>
</dbReference>
<dbReference type="RefSeq" id="XP_005536136.1">
    <property type="nucleotide sequence ID" value="XM_005536079.1"/>
</dbReference>
<evidence type="ECO:0000259" key="4">
    <source>
        <dbReference type="PROSITE" id="PS51084"/>
    </source>
</evidence>